<feature type="binding site" evidence="6">
    <location>
        <position position="42"/>
    </location>
    <ligand>
        <name>Zn(2+)</name>
        <dbReference type="ChEBI" id="CHEBI:29105"/>
    </ligand>
</feature>
<dbReference type="Pfam" id="PF00484">
    <property type="entry name" value="Pro_CA"/>
    <property type="match status" value="1"/>
</dbReference>
<comment type="cofactor">
    <cofactor evidence="6">
        <name>Zn(2+)</name>
        <dbReference type="ChEBI" id="CHEBI:29105"/>
    </cofactor>
    <text evidence="6">Binds 1 zinc ion per subunit.</text>
</comment>
<dbReference type="Gene3D" id="3.40.1050.10">
    <property type="entry name" value="Carbonic anhydrase"/>
    <property type="match status" value="1"/>
</dbReference>
<dbReference type="FunFam" id="3.40.1050.10:FF:000001">
    <property type="entry name" value="Carbonic anhydrase"/>
    <property type="match status" value="1"/>
</dbReference>
<keyword evidence="4 7" id="KW-0456">Lyase</keyword>
<dbReference type="InterPro" id="IPR015892">
    <property type="entry name" value="Carbonic_anhydrase_CS"/>
</dbReference>
<feature type="binding site" evidence="6">
    <location>
        <position position="44"/>
    </location>
    <ligand>
        <name>Zn(2+)</name>
        <dbReference type="ChEBI" id="CHEBI:29105"/>
    </ligand>
</feature>
<dbReference type="GO" id="GO:0004089">
    <property type="term" value="F:carbonate dehydratase activity"/>
    <property type="evidence" value="ECO:0007669"/>
    <property type="project" value="UniProtKB-UniRule"/>
</dbReference>
<dbReference type="AlphaFoldDB" id="A0A5C6CGK2"/>
<dbReference type="InterPro" id="IPR001765">
    <property type="entry name" value="Carbonic_anhydrase"/>
</dbReference>
<keyword evidence="2 6" id="KW-0479">Metal-binding</keyword>
<dbReference type="SUPFAM" id="SSF53056">
    <property type="entry name" value="beta-carbonic anhydrase, cab"/>
    <property type="match status" value="1"/>
</dbReference>
<dbReference type="GO" id="GO:0008270">
    <property type="term" value="F:zinc ion binding"/>
    <property type="evidence" value="ECO:0007669"/>
    <property type="project" value="UniProtKB-UniRule"/>
</dbReference>
<dbReference type="EC" id="4.2.1.1" evidence="7"/>
<evidence type="ECO:0000256" key="7">
    <source>
        <dbReference type="RuleBase" id="RU003956"/>
    </source>
</evidence>
<organism evidence="8 9">
    <name type="scientific">Novipirellula galeiformis</name>
    <dbReference type="NCBI Taxonomy" id="2528004"/>
    <lineage>
        <taxon>Bacteria</taxon>
        <taxon>Pseudomonadati</taxon>
        <taxon>Planctomycetota</taxon>
        <taxon>Planctomycetia</taxon>
        <taxon>Pirellulales</taxon>
        <taxon>Pirellulaceae</taxon>
        <taxon>Novipirellula</taxon>
    </lineage>
</organism>
<comment type="catalytic activity">
    <reaction evidence="5 7">
        <text>hydrogencarbonate + H(+) = CO2 + H2O</text>
        <dbReference type="Rhea" id="RHEA:10748"/>
        <dbReference type="ChEBI" id="CHEBI:15377"/>
        <dbReference type="ChEBI" id="CHEBI:15378"/>
        <dbReference type="ChEBI" id="CHEBI:16526"/>
        <dbReference type="ChEBI" id="CHEBI:17544"/>
        <dbReference type="EC" id="4.2.1.1"/>
    </reaction>
</comment>
<sequence length="219" mass="24570">MRLLKDLFENNQAWAEGVVEADPGFFDRLSKIHSPKYLWIGCADSRVPANQIVGLDPGELFVHRNVANLVVHSDLNCLSVMQFAIEVLKVEHVIVCGHYGCGGVAAALFNKELGLIENWLRYIQDVAQTHQERLDAIAVPRERCDRLCELNVIEQVRNVCRTTIVRDAWRKGQKLAVHGWVYALSDGRLRDLGMTVANADDLVVRYEAVLNKPPSEGLA</sequence>
<dbReference type="EMBL" id="SJPT01000004">
    <property type="protein sequence ID" value="TWU23322.1"/>
    <property type="molecule type" value="Genomic_DNA"/>
</dbReference>
<evidence type="ECO:0000313" key="8">
    <source>
        <dbReference type="EMBL" id="TWU23322.1"/>
    </source>
</evidence>
<protein>
    <recommendedName>
        <fullName evidence="7">Carbonic anhydrase</fullName>
        <ecNumber evidence="7">4.2.1.1</ecNumber>
    </recommendedName>
    <alternativeName>
        <fullName evidence="7">Carbonate dehydratase</fullName>
    </alternativeName>
</protein>
<dbReference type="NCBIfam" id="NF007756">
    <property type="entry name" value="PRK10437.1"/>
    <property type="match status" value="1"/>
</dbReference>
<dbReference type="CDD" id="cd00883">
    <property type="entry name" value="beta_CA_cladeA"/>
    <property type="match status" value="1"/>
</dbReference>
<comment type="function">
    <text evidence="7">Reversible hydration of carbon dioxide.</text>
</comment>
<keyword evidence="3 6" id="KW-0862">Zinc</keyword>
<dbReference type="SMART" id="SM00947">
    <property type="entry name" value="Pro_CA"/>
    <property type="match status" value="1"/>
</dbReference>
<feature type="binding site" evidence="6">
    <location>
        <position position="101"/>
    </location>
    <ligand>
        <name>Zn(2+)</name>
        <dbReference type="ChEBI" id="CHEBI:29105"/>
    </ligand>
</feature>
<name>A0A5C6CGK2_9BACT</name>
<comment type="caution">
    <text evidence="8">The sequence shown here is derived from an EMBL/GenBank/DDBJ whole genome shotgun (WGS) entry which is preliminary data.</text>
</comment>
<feature type="binding site" evidence="6">
    <location>
        <position position="98"/>
    </location>
    <ligand>
        <name>Zn(2+)</name>
        <dbReference type="ChEBI" id="CHEBI:29105"/>
    </ligand>
</feature>
<keyword evidence="9" id="KW-1185">Reference proteome</keyword>
<dbReference type="OrthoDB" id="9769739at2"/>
<dbReference type="GO" id="GO:0015976">
    <property type="term" value="P:carbon utilization"/>
    <property type="evidence" value="ECO:0007669"/>
    <property type="project" value="InterPro"/>
</dbReference>
<evidence type="ECO:0000256" key="1">
    <source>
        <dbReference type="ARBA" id="ARBA00006217"/>
    </source>
</evidence>
<comment type="similarity">
    <text evidence="1 7">Belongs to the beta-class carbonic anhydrase family.</text>
</comment>
<evidence type="ECO:0000313" key="9">
    <source>
        <dbReference type="Proteomes" id="UP000316304"/>
    </source>
</evidence>
<reference evidence="8 9" key="1">
    <citation type="submission" date="2019-02" db="EMBL/GenBank/DDBJ databases">
        <title>Deep-cultivation of Planctomycetes and their phenomic and genomic characterization uncovers novel biology.</title>
        <authorList>
            <person name="Wiegand S."/>
            <person name="Jogler M."/>
            <person name="Boedeker C."/>
            <person name="Pinto D."/>
            <person name="Vollmers J."/>
            <person name="Rivas-Marin E."/>
            <person name="Kohn T."/>
            <person name="Peeters S.H."/>
            <person name="Heuer A."/>
            <person name="Rast P."/>
            <person name="Oberbeckmann S."/>
            <person name="Bunk B."/>
            <person name="Jeske O."/>
            <person name="Meyerdierks A."/>
            <person name="Storesund J.E."/>
            <person name="Kallscheuer N."/>
            <person name="Luecker S."/>
            <person name="Lage O.M."/>
            <person name="Pohl T."/>
            <person name="Merkel B.J."/>
            <person name="Hornburger P."/>
            <person name="Mueller R.-W."/>
            <person name="Bruemmer F."/>
            <person name="Labrenz M."/>
            <person name="Spormann A.M."/>
            <person name="Op Den Camp H."/>
            <person name="Overmann J."/>
            <person name="Amann R."/>
            <person name="Jetten M.S.M."/>
            <person name="Mascher T."/>
            <person name="Medema M.H."/>
            <person name="Devos D.P."/>
            <person name="Kaster A.-K."/>
            <person name="Ovreas L."/>
            <person name="Rohde M."/>
            <person name="Galperin M.Y."/>
            <person name="Jogler C."/>
        </authorList>
    </citation>
    <scope>NUCLEOTIDE SEQUENCE [LARGE SCALE GENOMIC DNA]</scope>
    <source>
        <strain evidence="8 9">Pla52o</strain>
    </source>
</reference>
<dbReference type="PANTHER" id="PTHR11002:SF76">
    <property type="entry name" value="CARBONIC ANHYDRASE"/>
    <property type="match status" value="1"/>
</dbReference>
<accession>A0A5C6CGK2</accession>
<dbReference type="PROSITE" id="PS00705">
    <property type="entry name" value="PROK_CO2_ANHYDRASE_2"/>
    <property type="match status" value="1"/>
</dbReference>
<evidence type="ECO:0000256" key="4">
    <source>
        <dbReference type="ARBA" id="ARBA00023239"/>
    </source>
</evidence>
<dbReference type="InterPro" id="IPR036874">
    <property type="entry name" value="Carbonic_anhydrase_sf"/>
</dbReference>
<evidence type="ECO:0000256" key="5">
    <source>
        <dbReference type="ARBA" id="ARBA00048348"/>
    </source>
</evidence>
<dbReference type="RefSeq" id="WP_146595049.1">
    <property type="nucleotide sequence ID" value="NZ_SJPT01000004.1"/>
</dbReference>
<gene>
    <name evidence="8" type="primary">can</name>
    <name evidence="8" type="ORF">Pla52o_28580</name>
</gene>
<evidence type="ECO:0000256" key="3">
    <source>
        <dbReference type="ARBA" id="ARBA00022833"/>
    </source>
</evidence>
<dbReference type="PANTHER" id="PTHR11002">
    <property type="entry name" value="CARBONIC ANHYDRASE"/>
    <property type="match status" value="1"/>
</dbReference>
<dbReference type="Proteomes" id="UP000316304">
    <property type="component" value="Unassembled WGS sequence"/>
</dbReference>
<proteinExistence type="inferred from homology"/>
<evidence type="ECO:0000256" key="2">
    <source>
        <dbReference type="ARBA" id="ARBA00022723"/>
    </source>
</evidence>
<evidence type="ECO:0000256" key="6">
    <source>
        <dbReference type="PIRSR" id="PIRSR601765-1"/>
    </source>
</evidence>
<dbReference type="PROSITE" id="PS00704">
    <property type="entry name" value="PROK_CO2_ANHYDRASE_1"/>
    <property type="match status" value="1"/>
</dbReference>